<organism evidence="2 3">
    <name type="scientific">Halosaccharopolyspora lacisalsi</name>
    <dbReference type="NCBI Taxonomy" id="1000566"/>
    <lineage>
        <taxon>Bacteria</taxon>
        <taxon>Bacillati</taxon>
        <taxon>Actinomycetota</taxon>
        <taxon>Actinomycetes</taxon>
        <taxon>Pseudonocardiales</taxon>
        <taxon>Pseudonocardiaceae</taxon>
        <taxon>Halosaccharopolyspora</taxon>
    </lineage>
</organism>
<protein>
    <submittedName>
        <fullName evidence="2">Uncharacterized protein</fullName>
    </submittedName>
</protein>
<sequence length="47" mass="5361">MPAGIELYQQYGDDLTEEQFHQKATETANEIDALPQKGPNRSKKVNR</sequence>
<dbReference type="AlphaFoldDB" id="A0A839E297"/>
<evidence type="ECO:0000256" key="1">
    <source>
        <dbReference type="SAM" id="MobiDB-lite"/>
    </source>
</evidence>
<proteinExistence type="predicted"/>
<accession>A0A839E297</accession>
<reference evidence="2 3" key="1">
    <citation type="submission" date="2020-07" db="EMBL/GenBank/DDBJ databases">
        <title>Sequencing the genomes of 1000 actinobacteria strains.</title>
        <authorList>
            <person name="Klenk H.-P."/>
        </authorList>
    </citation>
    <scope>NUCLEOTIDE SEQUENCE [LARGE SCALE GENOMIC DNA]</scope>
    <source>
        <strain evidence="2 3">DSM 45975</strain>
    </source>
</reference>
<comment type="caution">
    <text evidence="2">The sequence shown here is derived from an EMBL/GenBank/DDBJ whole genome shotgun (WGS) entry which is preliminary data.</text>
</comment>
<gene>
    <name evidence="2" type="ORF">FHX42_004065</name>
</gene>
<evidence type="ECO:0000313" key="3">
    <source>
        <dbReference type="Proteomes" id="UP000569329"/>
    </source>
</evidence>
<name>A0A839E297_9PSEU</name>
<keyword evidence="3" id="KW-1185">Reference proteome</keyword>
<evidence type="ECO:0000313" key="2">
    <source>
        <dbReference type="EMBL" id="MBA8826686.1"/>
    </source>
</evidence>
<dbReference type="Proteomes" id="UP000569329">
    <property type="component" value="Unassembled WGS sequence"/>
</dbReference>
<feature type="region of interest" description="Disordered" evidence="1">
    <location>
        <begin position="22"/>
        <end position="47"/>
    </location>
</feature>
<dbReference type="EMBL" id="JACGWZ010000006">
    <property type="protein sequence ID" value="MBA8826686.1"/>
    <property type="molecule type" value="Genomic_DNA"/>
</dbReference>